<feature type="compositionally biased region" description="Pro residues" evidence="12">
    <location>
        <begin position="723"/>
        <end position="736"/>
    </location>
</feature>
<keyword evidence="15" id="KW-1185">Reference proteome</keyword>
<dbReference type="InterPro" id="IPR012763">
    <property type="entry name" value="DNA_pol_III_sug/sutau_N"/>
</dbReference>
<dbReference type="RefSeq" id="WP_076598159.1">
    <property type="nucleotide sequence ID" value="NZ_CP046976.1"/>
</dbReference>
<dbReference type="GO" id="GO:0005524">
    <property type="term" value="F:ATP binding"/>
    <property type="evidence" value="ECO:0007669"/>
    <property type="project" value="UniProtKB-KW"/>
</dbReference>
<dbReference type="NCBIfam" id="NF005846">
    <property type="entry name" value="PRK07764.1-6"/>
    <property type="match status" value="1"/>
</dbReference>
<gene>
    <name evidence="14" type="ORF">SAMN05444817_101171</name>
</gene>
<organism evidence="14 15">
    <name type="scientific">Corynebacterium appendicis CIP 107643</name>
    <dbReference type="NCBI Taxonomy" id="1161099"/>
    <lineage>
        <taxon>Bacteria</taxon>
        <taxon>Bacillati</taxon>
        <taxon>Actinomycetota</taxon>
        <taxon>Actinomycetes</taxon>
        <taxon>Mycobacteriales</taxon>
        <taxon>Corynebacteriaceae</taxon>
        <taxon>Corynebacterium</taxon>
    </lineage>
</organism>
<dbReference type="CDD" id="cd18137">
    <property type="entry name" value="HLD_clamp_pol_III_gamma_tau"/>
    <property type="match status" value="1"/>
</dbReference>
<evidence type="ECO:0000256" key="3">
    <source>
        <dbReference type="ARBA" id="ARBA00022679"/>
    </source>
</evidence>
<dbReference type="AlphaFoldDB" id="A0A1N7IP58"/>
<dbReference type="GO" id="GO:0006261">
    <property type="term" value="P:DNA-templated DNA replication"/>
    <property type="evidence" value="ECO:0007669"/>
    <property type="project" value="TreeGrafter"/>
</dbReference>
<evidence type="ECO:0000256" key="10">
    <source>
        <dbReference type="ARBA" id="ARBA00022932"/>
    </source>
</evidence>
<dbReference type="SUPFAM" id="SSF48019">
    <property type="entry name" value="post-AAA+ oligomerization domain-like"/>
    <property type="match status" value="1"/>
</dbReference>
<dbReference type="Pfam" id="PF12169">
    <property type="entry name" value="DNA_pol3_gamma3"/>
    <property type="match status" value="1"/>
</dbReference>
<evidence type="ECO:0000313" key="15">
    <source>
        <dbReference type="Proteomes" id="UP000186292"/>
    </source>
</evidence>
<comment type="catalytic activity">
    <reaction evidence="11">
        <text>DNA(n) + a 2'-deoxyribonucleoside 5'-triphosphate = DNA(n+1) + diphosphate</text>
        <dbReference type="Rhea" id="RHEA:22508"/>
        <dbReference type="Rhea" id="RHEA-COMP:17339"/>
        <dbReference type="Rhea" id="RHEA-COMP:17340"/>
        <dbReference type="ChEBI" id="CHEBI:33019"/>
        <dbReference type="ChEBI" id="CHEBI:61560"/>
        <dbReference type="ChEBI" id="CHEBI:173112"/>
        <dbReference type="EC" id="2.7.7.7"/>
    </reaction>
</comment>
<feature type="compositionally biased region" description="Polar residues" evidence="12">
    <location>
        <begin position="704"/>
        <end position="720"/>
    </location>
</feature>
<name>A0A1N7IP58_9CORY</name>
<keyword evidence="10" id="KW-0239">DNA-directed DNA polymerase</keyword>
<feature type="compositionally biased region" description="Low complexity" evidence="12">
    <location>
        <begin position="777"/>
        <end position="787"/>
    </location>
</feature>
<evidence type="ECO:0000256" key="5">
    <source>
        <dbReference type="ARBA" id="ARBA00022705"/>
    </source>
</evidence>
<dbReference type="InterPro" id="IPR027417">
    <property type="entry name" value="P-loop_NTPase"/>
</dbReference>
<dbReference type="FunFam" id="3.40.50.300:FF:000014">
    <property type="entry name" value="DNA polymerase III subunit gamma/tau"/>
    <property type="match status" value="1"/>
</dbReference>
<dbReference type="GO" id="GO:0009360">
    <property type="term" value="C:DNA polymerase III complex"/>
    <property type="evidence" value="ECO:0007669"/>
    <property type="project" value="InterPro"/>
</dbReference>
<dbReference type="PANTHER" id="PTHR11669">
    <property type="entry name" value="REPLICATION FACTOR C / DNA POLYMERASE III GAMMA-TAU SUBUNIT"/>
    <property type="match status" value="1"/>
</dbReference>
<evidence type="ECO:0000256" key="8">
    <source>
        <dbReference type="ARBA" id="ARBA00022833"/>
    </source>
</evidence>
<dbReference type="InterPro" id="IPR022754">
    <property type="entry name" value="DNA_pol_III_gamma-3"/>
</dbReference>
<accession>A0A1N7IP58</accession>
<dbReference type="EC" id="2.7.7.7" evidence="2"/>
<dbReference type="InterPro" id="IPR045085">
    <property type="entry name" value="HLD_clamp_pol_III_gamma_tau"/>
</dbReference>
<dbReference type="Gene3D" id="3.40.50.300">
    <property type="entry name" value="P-loop containing nucleotide triphosphate hydrolases"/>
    <property type="match status" value="1"/>
</dbReference>
<evidence type="ECO:0000256" key="2">
    <source>
        <dbReference type="ARBA" id="ARBA00012417"/>
    </source>
</evidence>
<dbReference type="Proteomes" id="UP000186292">
    <property type="component" value="Unassembled WGS sequence"/>
</dbReference>
<dbReference type="GO" id="GO:0003887">
    <property type="term" value="F:DNA-directed DNA polymerase activity"/>
    <property type="evidence" value="ECO:0007669"/>
    <property type="project" value="UniProtKB-KW"/>
</dbReference>
<keyword evidence="6" id="KW-0479">Metal-binding</keyword>
<proteinExistence type="inferred from homology"/>
<keyword evidence="5" id="KW-0235">DNA replication</keyword>
<evidence type="ECO:0000259" key="13">
    <source>
        <dbReference type="SMART" id="SM00382"/>
    </source>
</evidence>
<dbReference type="SUPFAM" id="SSF52540">
    <property type="entry name" value="P-loop containing nucleoside triphosphate hydrolases"/>
    <property type="match status" value="1"/>
</dbReference>
<keyword evidence="9" id="KW-0067">ATP-binding</keyword>
<evidence type="ECO:0000256" key="12">
    <source>
        <dbReference type="SAM" id="MobiDB-lite"/>
    </source>
</evidence>
<evidence type="ECO:0000256" key="11">
    <source>
        <dbReference type="ARBA" id="ARBA00049244"/>
    </source>
</evidence>
<sequence>MALYRKYRPASFAEMIGQEQVTRPLSTALDNGRVNHAYLFSGPRGTGKTSSARILARSLNCVQGPTSTPCGVCPSCVALAPGGPGNLDVTEMDAASNGGVDEMRELRERAYFAPAESRYRVFIIDEAHMITGAGANALLKIVEEPPEHLVFIFATTEPEKIIGTIRSRTHHYPFRLLTPQAMRQLVERTVAAEGVTVDENVYPLVIRAGGGSPRDTLSILDQLLAGAGPEGLTYELALPLLGVTDLSLIDATVDALSSRDASALFQAVDDVIEAGHEPRRFAIDLLDRLRDLMIIHAVPNAFGQGLVDAPADRAEILTSEADKFPGNQLAALAAEVNERITSLRGATSPRLLLEIMMAHLLGVLTGTQAPAAVAGLTKIQDASAEASGMGDQPRGAAAALAAAAAVQATANVTSQSTPAPREAPKPAREQREQRAPQPEPQRQKPAPQREQEPAERAQPQPAQQQTAQQPPAEQPAELAQEPTPQPEPPVQATAEQEKPAVEATPAAETETPEPAKEETGQPAEAAVDSEELMERIRKEWITLRQSVGERNKVAEIMLTEAKPLGMEGNTLVVGHNTGALANSINSKHNNDDIAAVLTEKLGTEVAVRCVVGTDPKAAGFDAPARAPQAWSPPRAQEQATASEPEHSSQGPKSSDTTEEPHAAEGDAPDEPTPTSDGSVGGENEAVTPEPEAAPVPYDPWGSTPAKTVNSEDSGAETSAPSKEPAPQPETPAPAPERSPSGPAAAAAAAAAAAGAAGVVKGAAPRATPDPTAGPDTGFGESTSFSSGVPLPPEPEDEPPMEEEPAPYTREDEERDMVDQSQEAGTFDRRSPTEVAIELLADELGARPL</sequence>
<keyword evidence="4" id="KW-0548">Nucleotidyltransferase</keyword>
<dbReference type="PANTHER" id="PTHR11669:SF0">
    <property type="entry name" value="PROTEIN STICHEL-LIKE 2"/>
    <property type="match status" value="1"/>
</dbReference>
<feature type="region of interest" description="Disordered" evidence="12">
    <location>
        <begin position="411"/>
        <end position="531"/>
    </location>
</feature>
<dbReference type="Gene3D" id="1.20.272.10">
    <property type="match status" value="1"/>
</dbReference>
<keyword evidence="7" id="KW-0547">Nucleotide-binding</keyword>
<feature type="compositionally biased region" description="Polar residues" evidence="12">
    <location>
        <begin position="637"/>
        <end position="654"/>
    </location>
</feature>
<dbReference type="InterPro" id="IPR003593">
    <property type="entry name" value="AAA+_ATPase"/>
</dbReference>
<feature type="region of interest" description="Disordered" evidence="12">
    <location>
        <begin position="617"/>
        <end position="833"/>
    </location>
</feature>
<evidence type="ECO:0000256" key="1">
    <source>
        <dbReference type="ARBA" id="ARBA00006360"/>
    </source>
</evidence>
<dbReference type="GO" id="GO:0046872">
    <property type="term" value="F:metal ion binding"/>
    <property type="evidence" value="ECO:0007669"/>
    <property type="project" value="UniProtKB-KW"/>
</dbReference>
<dbReference type="InterPro" id="IPR008921">
    <property type="entry name" value="DNA_pol3_clamp-load_cplx_C"/>
</dbReference>
<dbReference type="NCBIfam" id="NF005844">
    <property type="entry name" value="PRK07764.1-3"/>
    <property type="match status" value="1"/>
</dbReference>
<feature type="compositionally biased region" description="Low complexity" evidence="12">
    <location>
        <begin position="737"/>
        <end position="766"/>
    </location>
</feature>
<dbReference type="SMART" id="SM00382">
    <property type="entry name" value="AAA"/>
    <property type="match status" value="1"/>
</dbReference>
<dbReference type="InterPro" id="IPR050238">
    <property type="entry name" value="DNA_Rep/Repair_Clamp_Loader"/>
</dbReference>
<feature type="compositionally biased region" description="Low complexity" evidence="12">
    <location>
        <begin position="456"/>
        <end position="482"/>
    </location>
</feature>
<dbReference type="Gene3D" id="1.10.8.60">
    <property type="match status" value="1"/>
</dbReference>
<feature type="domain" description="AAA+ ATPase" evidence="13">
    <location>
        <begin position="34"/>
        <end position="177"/>
    </location>
</feature>
<feature type="compositionally biased region" description="Acidic residues" evidence="12">
    <location>
        <begin position="793"/>
        <end position="815"/>
    </location>
</feature>
<evidence type="ECO:0000256" key="7">
    <source>
        <dbReference type="ARBA" id="ARBA00022741"/>
    </source>
</evidence>
<keyword evidence="3" id="KW-0808">Transferase</keyword>
<dbReference type="GO" id="GO:0003677">
    <property type="term" value="F:DNA binding"/>
    <property type="evidence" value="ECO:0007669"/>
    <property type="project" value="InterPro"/>
</dbReference>
<reference evidence="15" key="1">
    <citation type="submission" date="2017-01" db="EMBL/GenBank/DDBJ databases">
        <authorList>
            <person name="Varghese N."/>
            <person name="Submissions S."/>
        </authorList>
    </citation>
    <scope>NUCLEOTIDE SEQUENCE [LARGE SCALE GENOMIC DNA]</scope>
    <source>
        <strain evidence="15">DSM 44531</strain>
    </source>
</reference>
<dbReference type="CDD" id="cd00009">
    <property type="entry name" value="AAA"/>
    <property type="match status" value="1"/>
</dbReference>
<evidence type="ECO:0000256" key="6">
    <source>
        <dbReference type="ARBA" id="ARBA00022723"/>
    </source>
</evidence>
<dbReference type="OrthoDB" id="9810148at2"/>
<comment type="similarity">
    <text evidence="1">Belongs to the DnaX/STICHEL family.</text>
</comment>
<dbReference type="EMBL" id="FTOF01000001">
    <property type="protein sequence ID" value="SIS38865.1"/>
    <property type="molecule type" value="Genomic_DNA"/>
</dbReference>
<dbReference type="STRING" id="1161099.SAMN05444817_101171"/>
<dbReference type="Pfam" id="PF13177">
    <property type="entry name" value="DNA_pol3_delta2"/>
    <property type="match status" value="1"/>
</dbReference>
<keyword evidence="8" id="KW-0862">Zinc</keyword>
<evidence type="ECO:0000256" key="4">
    <source>
        <dbReference type="ARBA" id="ARBA00022695"/>
    </source>
</evidence>
<feature type="compositionally biased region" description="Basic and acidic residues" evidence="12">
    <location>
        <begin position="422"/>
        <end position="434"/>
    </location>
</feature>
<evidence type="ECO:0000313" key="14">
    <source>
        <dbReference type="EMBL" id="SIS38865.1"/>
    </source>
</evidence>
<evidence type="ECO:0000256" key="9">
    <source>
        <dbReference type="ARBA" id="ARBA00022840"/>
    </source>
</evidence>
<protein>
    <recommendedName>
        <fullName evidence="2">DNA-directed DNA polymerase</fullName>
        <ecNumber evidence="2">2.7.7.7</ecNumber>
    </recommendedName>
</protein>
<dbReference type="NCBIfam" id="TIGR02397">
    <property type="entry name" value="dnaX_nterm"/>
    <property type="match status" value="1"/>
</dbReference>